<proteinExistence type="predicted"/>
<name>A0AAZ1XM68_OREAU</name>
<keyword evidence="2" id="KW-1185">Reference proteome</keyword>
<reference evidence="2" key="1">
    <citation type="submission" date="2020-03" db="EMBL/GenBank/DDBJ databases">
        <title>Evolution of repeat sequences and sex chromosomes of tilapia species revealed by chromosome-level genomes.</title>
        <authorList>
            <person name="Xu L."/>
            <person name="Tao W."/>
            <person name="Wang D."/>
            <person name="Zhou Q."/>
        </authorList>
    </citation>
    <scope>NUCLEOTIDE SEQUENCE [LARGE SCALE GENOMIC DNA]</scope>
    <source>
        <strain evidence="2">Israel</strain>
    </source>
</reference>
<reference evidence="1" key="2">
    <citation type="submission" date="2025-08" db="UniProtKB">
        <authorList>
            <consortium name="Ensembl"/>
        </authorList>
    </citation>
    <scope>IDENTIFICATION</scope>
</reference>
<organism evidence="1 2">
    <name type="scientific">Oreochromis aureus</name>
    <name type="common">Israeli tilapia</name>
    <name type="synonym">Chromis aureus</name>
    <dbReference type="NCBI Taxonomy" id="47969"/>
    <lineage>
        <taxon>Eukaryota</taxon>
        <taxon>Metazoa</taxon>
        <taxon>Chordata</taxon>
        <taxon>Craniata</taxon>
        <taxon>Vertebrata</taxon>
        <taxon>Euteleostomi</taxon>
        <taxon>Actinopterygii</taxon>
        <taxon>Neopterygii</taxon>
        <taxon>Teleostei</taxon>
        <taxon>Neoteleostei</taxon>
        <taxon>Acanthomorphata</taxon>
        <taxon>Ovalentaria</taxon>
        <taxon>Cichlomorphae</taxon>
        <taxon>Cichliformes</taxon>
        <taxon>Cichlidae</taxon>
        <taxon>African cichlids</taxon>
        <taxon>Pseudocrenilabrinae</taxon>
        <taxon>Oreochromini</taxon>
        <taxon>Oreochromis</taxon>
    </lineage>
</organism>
<evidence type="ECO:0000313" key="2">
    <source>
        <dbReference type="Proteomes" id="UP000472276"/>
    </source>
</evidence>
<evidence type="ECO:0000313" key="1">
    <source>
        <dbReference type="Ensembl" id="ENSOABP00000068693.1"/>
    </source>
</evidence>
<reference evidence="1" key="3">
    <citation type="submission" date="2025-09" db="UniProtKB">
        <authorList>
            <consortium name="Ensembl"/>
        </authorList>
    </citation>
    <scope>IDENTIFICATION</scope>
</reference>
<protein>
    <submittedName>
        <fullName evidence="1">Uncharacterized protein</fullName>
    </submittedName>
</protein>
<dbReference type="Proteomes" id="UP000472276">
    <property type="component" value="Unassembled WGS sequence"/>
</dbReference>
<dbReference type="Ensembl" id="ENSOABT00000082392.1">
    <property type="protein sequence ID" value="ENSOABP00000068693.1"/>
    <property type="gene ID" value="ENSOABG00000027836.1"/>
</dbReference>
<dbReference type="AlphaFoldDB" id="A0AAZ1XM68"/>
<accession>A0AAZ1XM68</accession>
<sequence length="82" mass="9250">MENMEQLQKTVLLISDQVQLLNESRTTTLTCWFSKSSAQSRVNFCTEKVFPTPATPLVRTTLMGLCWSGKALKMSWHLIGVS</sequence>